<keyword evidence="2" id="KW-0812">Transmembrane</keyword>
<dbReference type="AlphaFoldDB" id="A0A1W1VSE0"/>
<dbReference type="RefSeq" id="WP_084050704.1">
    <property type="nucleotide sequence ID" value="NZ_FWWU01000009.1"/>
</dbReference>
<protein>
    <submittedName>
        <fullName evidence="3">Uncharacterized protein</fullName>
    </submittedName>
</protein>
<keyword evidence="2" id="KW-1133">Transmembrane helix</keyword>
<feature type="transmembrane region" description="Helical" evidence="2">
    <location>
        <begin position="34"/>
        <end position="59"/>
    </location>
</feature>
<keyword evidence="4" id="KW-1185">Reference proteome</keyword>
<evidence type="ECO:0000313" key="3">
    <source>
        <dbReference type="EMBL" id="SMB96268.1"/>
    </source>
</evidence>
<keyword evidence="2" id="KW-0472">Membrane</keyword>
<dbReference type="STRING" id="695939.SAMN00790413_03231"/>
<gene>
    <name evidence="3" type="ORF">SAMN00790413_03231</name>
</gene>
<name>A0A1W1VSE0_9DEIO</name>
<feature type="region of interest" description="Disordered" evidence="1">
    <location>
        <begin position="74"/>
        <end position="95"/>
    </location>
</feature>
<proteinExistence type="predicted"/>
<dbReference type="Proteomes" id="UP000192582">
    <property type="component" value="Unassembled WGS sequence"/>
</dbReference>
<reference evidence="3 4" key="1">
    <citation type="submission" date="2017-04" db="EMBL/GenBank/DDBJ databases">
        <authorList>
            <person name="Afonso C.L."/>
            <person name="Miller P.J."/>
            <person name="Scott M.A."/>
            <person name="Spackman E."/>
            <person name="Goraichik I."/>
            <person name="Dimitrov K.M."/>
            <person name="Suarez D.L."/>
            <person name="Swayne D.E."/>
        </authorList>
    </citation>
    <scope>NUCLEOTIDE SEQUENCE [LARGE SCALE GENOMIC DNA]</scope>
    <source>
        <strain evidence="3 4">KR-140</strain>
    </source>
</reference>
<evidence type="ECO:0000313" key="4">
    <source>
        <dbReference type="Proteomes" id="UP000192582"/>
    </source>
</evidence>
<evidence type="ECO:0000256" key="1">
    <source>
        <dbReference type="SAM" id="MobiDB-lite"/>
    </source>
</evidence>
<sequence length="95" mass="9745">MVLLTTAPGGVIALAPPDIFVIGSFRLLKLLSHVLVLSLLIAIASFLPLAVAASCLGVLRAGLPKAGDSEVRSAAGEQRKLSAPAPFGRIPVHQP</sequence>
<evidence type="ECO:0000256" key="2">
    <source>
        <dbReference type="SAM" id="Phobius"/>
    </source>
</evidence>
<accession>A0A1W1VSE0</accession>
<dbReference type="EMBL" id="FWWU01000009">
    <property type="protein sequence ID" value="SMB96268.1"/>
    <property type="molecule type" value="Genomic_DNA"/>
</dbReference>
<organism evidence="3 4">
    <name type="scientific">Deinococcus hopiensis KR-140</name>
    <dbReference type="NCBI Taxonomy" id="695939"/>
    <lineage>
        <taxon>Bacteria</taxon>
        <taxon>Thermotogati</taxon>
        <taxon>Deinococcota</taxon>
        <taxon>Deinococci</taxon>
        <taxon>Deinococcales</taxon>
        <taxon>Deinococcaceae</taxon>
        <taxon>Deinococcus</taxon>
    </lineage>
</organism>